<dbReference type="RefSeq" id="WP_090716920.1">
    <property type="nucleotide sequence ID" value="NZ_CBCSKY010000030.1"/>
</dbReference>
<dbReference type="CDD" id="cd06109">
    <property type="entry name" value="BsCS-I_like"/>
    <property type="match status" value="1"/>
</dbReference>
<dbReference type="InterPro" id="IPR002020">
    <property type="entry name" value="Citrate_synthase"/>
</dbReference>
<dbReference type="PANTHER" id="PTHR11739:SF4">
    <property type="entry name" value="CITRATE SYNTHASE, PEROXISOMAL"/>
    <property type="match status" value="1"/>
</dbReference>
<dbReference type="STRING" id="1174501.SAMN05216192_12928"/>
<organism evidence="8 9">
    <name type="scientific">Paenibacillus typhae</name>
    <dbReference type="NCBI Taxonomy" id="1174501"/>
    <lineage>
        <taxon>Bacteria</taxon>
        <taxon>Bacillati</taxon>
        <taxon>Bacillota</taxon>
        <taxon>Bacilli</taxon>
        <taxon>Bacillales</taxon>
        <taxon>Paenibacillaceae</taxon>
        <taxon>Paenibacillus</taxon>
    </lineage>
</organism>
<evidence type="ECO:0000256" key="5">
    <source>
        <dbReference type="PIRNR" id="PIRNR001369"/>
    </source>
</evidence>
<dbReference type="InterPro" id="IPR016143">
    <property type="entry name" value="Citrate_synth-like_sm_a-sub"/>
</dbReference>
<dbReference type="GO" id="GO:0005829">
    <property type="term" value="C:cytosol"/>
    <property type="evidence" value="ECO:0007669"/>
    <property type="project" value="TreeGrafter"/>
</dbReference>
<dbReference type="GO" id="GO:0036440">
    <property type="term" value="F:citrate synthase activity"/>
    <property type="evidence" value="ECO:0007669"/>
    <property type="project" value="UniProtKB-EC"/>
</dbReference>
<evidence type="ECO:0000256" key="1">
    <source>
        <dbReference type="ARBA" id="ARBA00005163"/>
    </source>
</evidence>
<evidence type="ECO:0000256" key="6">
    <source>
        <dbReference type="PIRSR" id="PIRSR001369-1"/>
    </source>
</evidence>
<dbReference type="GO" id="GO:0006099">
    <property type="term" value="P:tricarboxylic acid cycle"/>
    <property type="evidence" value="ECO:0007669"/>
    <property type="project" value="UniProtKB-UniPathway"/>
</dbReference>
<gene>
    <name evidence="8" type="ORF">SAMN05216192_12928</name>
</gene>
<dbReference type="EMBL" id="FNDX01000029">
    <property type="protein sequence ID" value="SDK01296.1"/>
    <property type="molecule type" value="Genomic_DNA"/>
</dbReference>
<dbReference type="GO" id="GO:0005975">
    <property type="term" value="P:carbohydrate metabolic process"/>
    <property type="evidence" value="ECO:0007669"/>
    <property type="project" value="TreeGrafter"/>
</dbReference>
<dbReference type="Gene3D" id="1.10.230.10">
    <property type="entry name" value="Cytochrome P450-Terp, domain 2"/>
    <property type="match status" value="1"/>
</dbReference>
<dbReference type="UniPathway" id="UPA00223"/>
<accession>A0A1G8YEY5</accession>
<keyword evidence="9" id="KW-1185">Reference proteome</keyword>
<evidence type="ECO:0000256" key="7">
    <source>
        <dbReference type="RuleBase" id="RU003406"/>
    </source>
</evidence>
<evidence type="ECO:0000313" key="8">
    <source>
        <dbReference type="EMBL" id="SDK01296.1"/>
    </source>
</evidence>
<dbReference type="PROSITE" id="PS00480">
    <property type="entry name" value="CITRATE_SYNTHASE"/>
    <property type="match status" value="1"/>
</dbReference>
<name>A0A1G8YEY5_9BACL</name>
<dbReference type="PIRSF" id="PIRSF001369">
    <property type="entry name" value="Citrate_synth"/>
    <property type="match status" value="1"/>
</dbReference>
<dbReference type="PANTHER" id="PTHR11739">
    <property type="entry name" value="CITRATE SYNTHASE"/>
    <property type="match status" value="1"/>
</dbReference>
<feature type="active site" evidence="6">
    <location>
        <position position="254"/>
    </location>
</feature>
<evidence type="ECO:0000313" key="9">
    <source>
        <dbReference type="Proteomes" id="UP000199050"/>
    </source>
</evidence>
<dbReference type="InterPro" id="IPR019810">
    <property type="entry name" value="Citrate_synthase_AS"/>
</dbReference>
<dbReference type="PRINTS" id="PR00143">
    <property type="entry name" value="CITRTSNTHASE"/>
</dbReference>
<dbReference type="Gene3D" id="1.10.580.10">
    <property type="entry name" value="Citrate Synthase, domain 1"/>
    <property type="match status" value="1"/>
</dbReference>
<protein>
    <recommendedName>
        <fullName evidence="5">Citrate synthase</fullName>
    </recommendedName>
</protein>
<reference evidence="9" key="1">
    <citation type="submission" date="2016-10" db="EMBL/GenBank/DDBJ databases">
        <authorList>
            <person name="Varghese N."/>
            <person name="Submissions S."/>
        </authorList>
    </citation>
    <scope>NUCLEOTIDE SEQUENCE [LARGE SCALE GENOMIC DNA]</scope>
    <source>
        <strain evidence="9">CGMCC 1.11012</strain>
    </source>
</reference>
<dbReference type="InterPro" id="IPR024176">
    <property type="entry name" value="Citrate_synthase_bac-typ"/>
</dbReference>
<dbReference type="Proteomes" id="UP000199050">
    <property type="component" value="Unassembled WGS sequence"/>
</dbReference>
<sequence length="370" mass="40920">MAKVTGLEGVVAGETDIGLVDGEKGYLVYRGYWAKELAVSKSYEEVAYLLWNRRLPEAEELVLLKQEMAAARTIPEYLKQMIDLLPPSIPMMLVLQSAVAALGDKDNATWPPTLKQAIRLTSVLPTIIAYRYRKVNNLPEVEPLAELGHAANYLYMLTGSIPEEAHVQALSAYQILCMEHGMNASTFASRVVLSTESDICAAVCGAIGAMKGPLHGGAPSEVISMLEEIGTMDRAEPWIRKVLENRGKIMGFGHRIYKTKDPRAEALMIATEAMIGKDPSFDLAIHVEHTAIRLLEEYKPGRRLFTNVEFYAAAILKALQLDPDIFTPTFTAGRIVGWTSHILEQAESNRIFRPQSVYTGPMPETEAETV</sequence>
<evidence type="ECO:0000256" key="4">
    <source>
        <dbReference type="ARBA" id="ARBA00049288"/>
    </source>
</evidence>
<dbReference type="SUPFAM" id="SSF48256">
    <property type="entry name" value="Citrate synthase"/>
    <property type="match status" value="1"/>
</dbReference>
<evidence type="ECO:0000256" key="3">
    <source>
        <dbReference type="ARBA" id="ARBA00022679"/>
    </source>
</evidence>
<keyword evidence="3 5" id="KW-0808">Transferase</keyword>
<comment type="catalytic activity">
    <reaction evidence="4">
        <text>oxaloacetate + acetyl-CoA + H2O = citrate + CoA + H(+)</text>
        <dbReference type="Rhea" id="RHEA:16845"/>
        <dbReference type="ChEBI" id="CHEBI:15377"/>
        <dbReference type="ChEBI" id="CHEBI:15378"/>
        <dbReference type="ChEBI" id="CHEBI:16452"/>
        <dbReference type="ChEBI" id="CHEBI:16947"/>
        <dbReference type="ChEBI" id="CHEBI:57287"/>
        <dbReference type="ChEBI" id="CHEBI:57288"/>
        <dbReference type="EC" id="2.3.3.16"/>
    </reaction>
</comment>
<dbReference type="AlphaFoldDB" id="A0A1G8YEY5"/>
<comment type="similarity">
    <text evidence="2 5 7">Belongs to the citrate synthase family.</text>
</comment>
<feature type="active site" evidence="6">
    <location>
        <position position="309"/>
    </location>
</feature>
<dbReference type="InterPro" id="IPR036969">
    <property type="entry name" value="Citrate_synthase_sf"/>
</dbReference>
<comment type="pathway">
    <text evidence="1">Carbohydrate metabolism; tricarboxylic acid cycle.</text>
</comment>
<proteinExistence type="inferred from homology"/>
<dbReference type="OrthoDB" id="9800864at2"/>
<dbReference type="Pfam" id="PF00285">
    <property type="entry name" value="Citrate_synt"/>
    <property type="match status" value="1"/>
</dbReference>
<dbReference type="InterPro" id="IPR016142">
    <property type="entry name" value="Citrate_synth-like_lrg_a-sub"/>
</dbReference>
<evidence type="ECO:0000256" key="2">
    <source>
        <dbReference type="ARBA" id="ARBA00010566"/>
    </source>
</evidence>